<accession>D8SKK5</accession>
<evidence type="ECO:0000313" key="2">
    <source>
        <dbReference type="EMBL" id="EFJ14865.1"/>
    </source>
</evidence>
<keyword evidence="1" id="KW-0812">Transmembrane</keyword>
<dbReference type="InParanoid" id="D8SKK5"/>
<organism evidence="3">
    <name type="scientific">Selaginella moellendorffii</name>
    <name type="common">Spikemoss</name>
    <dbReference type="NCBI Taxonomy" id="88036"/>
    <lineage>
        <taxon>Eukaryota</taxon>
        <taxon>Viridiplantae</taxon>
        <taxon>Streptophyta</taxon>
        <taxon>Embryophyta</taxon>
        <taxon>Tracheophyta</taxon>
        <taxon>Lycopodiopsida</taxon>
        <taxon>Selaginellales</taxon>
        <taxon>Selaginellaceae</taxon>
        <taxon>Selaginella</taxon>
    </lineage>
</organism>
<gene>
    <name evidence="2" type="ORF">SELMODRAFT_445701</name>
</gene>
<dbReference type="KEGG" id="smo:SELMODRAFT_445701"/>
<feature type="non-terminal residue" evidence="2">
    <location>
        <position position="449"/>
    </location>
</feature>
<dbReference type="EMBL" id="GL377625">
    <property type="protein sequence ID" value="EFJ14865.1"/>
    <property type="molecule type" value="Genomic_DNA"/>
</dbReference>
<dbReference type="Gramene" id="EFJ14865">
    <property type="protein sequence ID" value="EFJ14865"/>
    <property type="gene ID" value="SELMODRAFT_445701"/>
</dbReference>
<dbReference type="Proteomes" id="UP000001514">
    <property type="component" value="Unassembled WGS sequence"/>
</dbReference>
<evidence type="ECO:0000313" key="3">
    <source>
        <dbReference type="Proteomes" id="UP000001514"/>
    </source>
</evidence>
<keyword evidence="3" id="KW-1185">Reference proteome</keyword>
<proteinExistence type="predicted"/>
<protein>
    <submittedName>
        <fullName evidence="2">Uncharacterized protein</fullName>
    </submittedName>
</protein>
<keyword evidence="1" id="KW-0472">Membrane</keyword>
<feature type="transmembrane region" description="Helical" evidence="1">
    <location>
        <begin position="413"/>
        <end position="436"/>
    </location>
</feature>
<keyword evidence="1" id="KW-1133">Transmembrane helix</keyword>
<name>D8SKK5_SELML</name>
<dbReference type="HOGENOM" id="CLU_610599_0_0_1"/>
<reference evidence="2 3" key="1">
    <citation type="journal article" date="2011" name="Science">
        <title>The Selaginella genome identifies genetic changes associated with the evolution of vascular plants.</title>
        <authorList>
            <person name="Banks J.A."/>
            <person name="Nishiyama T."/>
            <person name="Hasebe M."/>
            <person name="Bowman J.L."/>
            <person name="Gribskov M."/>
            <person name="dePamphilis C."/>
            <person name="Albert V.A."/>
            <person name="Aono N."/>
            <person name="Aoyama T."/>
            <person name="Ambrose B.A."/>
            <person name="Ashton N.W."/>
            <person name="Axtell M.J."/>
            <person name="Barker E."/>
            <person name="Barker M.S."/>
            <person name="Bennetzen J.L."/>
            <person name="Bonawitz N.D."/>
            <person name="Chapple C."/>
            <person name="Cheng C."/>
            <person name="Correa L.G."/>
            <person name="Dacre M."/>
            <person name="DeBarry J."/>
            <person name="Dreyer I."/>
            <person name="Elias M."/>
            <person name="Engstrom E.M."/>
            <person name="Estelle M."/>
            <person name="Feng L."/>
            <person name="Finet C."/>
            <person name="Floyd S.K."/>
            <person name="Frommer W.B."/>
            <person name="Fujita T."/>
            <person name="Gramzow L."/>
            <person name="Gutensohn M."/>
            <person name="Harholt J."/>
            <person name="Hattori M."/>
            <person name="Heyl A."/>
            <person name="Hirai T."/>
            <person name="Hiwatashi Y."/>
            <person name="Ishikawa M."/>
            <person name="Iwata M."/>
            <person name="Karol K.G."/>
            <person name="Koehler B."/>
            <person name="Kolukisaoglu U."/>
            <person name="Kubo M."/>
            <person name="Kurata T."/>
            <person name="Lalonde S."/>
            <person name="Li K."/>
            <person name="Li Y."/>
            <person name="Litt A."/>
            <person name="Lyons E."/>
            <person name="Manning G."/>
            <person name="Maruyama T."/>
            <person name="Michael T.P."/>
            <person name="Mikami K."/>
            <person name="Miyazaki S."/>
            <person name="Morinaga S."/>
            <person name="Murata T."/>
            <person name="Mueller-Roeber B."/>
            <person name="Nelson D.R."/>
            <person name="Obara M."/>
            <person name="Oguri Y."/>
            <person name="Olmstead R.G."/>
            <person name="Onodera N."/>
            <person name="Petersen B.L."/>
            <person name="Pils B."/>
            <person name="Prigge M."/>
            <person name="Rensing S.A."/>
            <person name="Riano-Pachon D.M."/>
            <person name="Roberts A.W."/>
            <person name="Sato Y."/>
            <person name="Scheller H.V."/>
            <person name="Schulz B."/>
            <person name="Schulz C."/>
            <person name="Shakirov E.V."/>
            <person name="Shibagaki N."/>
            <person name="Shinohara N."/>
            <person name="Shippen D.E."/>
            <person name="Soerensen I."/>
            <person name="Sotooka R."/>
            <person name="Sugimoto N."/>
            <person name="Sugita M."/>
            <person name="Sumikawa N."/>
            <person name="Tanurdzic M."/>
            <person name="Theissen G."/>
            <person name="Ulvskov P."/>
            <person name="Wakazuki S."/>
            <person name="Weng J.K."/>
            <person name="Willats W.W."/>
            <person name="Wipf D."/>
            <person name="Wolf P.G."/>
            <person name="Yang L."/>
            <person name="Zimmer A.D."/>
            <person name="Zhu Q."/>
            <person name="Mitros T."/>
            <person name="Hellsten U."/>
            <person name="Loque D."/>
            <person name="Otillar R."/>
            <person name="Salamov A."/>
            <person name="Schmutz J."/>
            <person name="Shapiro H."/>
            <person name="Lindquist E."/>
            <person name="Lucas S."/>
            <person name="Rokhsar D."/>
            <person name="Grigoriev I.V."/>
        </authorList>
    </citation>
    <scope>NUCLEOTIDE SEQUENCE [LARGE SCALE GENOMIC DNA]</scope>
</reference>
<dbReference type="AlphaFoldDB" id="D8SKK5"/>
<evidence type="ECO:0000256" key="1">
    <source>
        <dbReference type="SAM" id="Phobius"/>
    </source>
</evidence>
<sequence>MAKKKKSLGEDEKTWVWNCVIRGYGMLGPVKCAREAFLQCPAKNFLSWKLLADAYAQKGHYGKVLEIEDKIPAVMIRLVRTLRVLVRAQNTNIEELLDVTDLQVREIAKQAIECLCLRMIAVQGVYRLACQAAMQRQSQDEIQKLSCIGVHQNLACTASGMEHVATVSPELASETDTAAVLCAQKPLDHKLQQACNSIYEGKALFGGIDNRQDYADNEKSVWPLPEAFLRHSWTLSNGDQVAVSTISGGPIAAPVSVVLENLETSSNASGISSLKDAIAKVKVDNSPKDIKKALAAALDFFNSSSNLNCSNFNFTDLNPLFTELNDKGVVVFVYRIGFFTSNDATFQKMQAYVDAAELGNATSSVGLECNHYQLWFYWEADSHLPAKRFFDTDHRVHVLWRLCCCQHQFFEDFIGSSGICVGAAVLVLAAAAVVFYSSIAEYWKAELLE</sequence>